<keyword evidence="4 8" id="KW-0547">Nucleotide-binding</keyword>
<dbReference type="CDD" id="cd01672">
    <property type="entry name" value="TMPK"/>
    <property type="match status" value="1"/>
</dbReference>
<dbReference type="GO" id="GO:0006235">
    <property type="term" value="P:dTTP biosynthetic process"/>
    <property type="evidence" value="ECO:0007669"/>
    <property type="project" value="UniProtKB-UniRule"/>
</dbReference>
<evidence type="ECO:0000256" key="4">
    <source>
        <dbReference type="ARBA" id="ARBA00022741"/>
    </source>
</evidence>
<dbReference type="EC" id="2.7.4.9" evidence="8"/>
<dbReference type="GO" id="GO:0006227">
    <property type="term" value="P:dUDP biosynthetic process"/>
    <property type="evidence" value="ECO:0007669"/>
    <property type="project" value="TreeGrafter"/>
</dbReference>
<evidence type="ECO:0000256" key="2">
    <source>
        <dbReference type="ARBA" id="ARBA00022679"/>
    </source>
</evidence>
<dbReference type="SUPFAM" id="SSF52540">
    <property type="entry name" value="P-loop containing nucleoside triphosphate hydrolases"/>
    <property type="match status" value="1"/>
</dbReference>
<evidence type="ECO:0000313" key="10">
    <source>
        <dbReference type="EMBL" id="HHP67478.1"/>
    </source>
</evidence>
<evidence type="ECO:0000259" key="9">
    <source>
        <dbReference type="Pfam" id="PF02223"/>
    </source>
</evidence>
<organism evidence="10">
    <name type="scientific">Thermogladius calderae</name>
    <dbReference type="NCBI Taxonomy" id="1200300"/>
    <lineage>
        <taxon>Archaea</taxon>
        <taxon>Thermoproteota</taxon>
        <taxon>Thermoprotei</taxon>
        <taxon>Desulfurococcales</taxon>
        <taxon>Desulfurococcaceae</taxon>
        <taxon>Thermogladius</taxon>
    </lineage>
</organism>
<keyword evidence="2 8" id="KW-0808">Transferase</keyword>
<dbReference type="GO" id="GO:0005524">
    <property type="term" value="F:ATP binding"/>
    <property type="evidence" value="ECO:0007669"/>
    <property type="project" value="UniProtKB-UniRule"/>
</dbReference>
<dbReference type="GO" id="GO:0006233">
    <property type="term" value="P:dTDP biosynthetic process"/>
    <property type="evidence" value="ECO:0007669"/>
    <property type="project" value="InterPro"/>
</dbReference>
<dbReference type="Gene3D" id="3.40.50.300">
    <property type="entry name" value="P-loop containing nucleotide triphosphate hydrolases"/>
    <property type="match status" value="1"/>
</dbReference>
<dbReference type="EMBL" id="DRYK01000026">
    <property type="protein sequence ID" value="HHP67478.1"/>
    <property type="molecule type" value="Genomic_DNA"/>
</dbReference>
<dbReference type="GO" id="GO:0004798">
    <property type="term" value="F:dTMP kinase activity"/>
    <property type="evidence" value="ECO:0007669"/>
    <property type="project" value="UniProtKB-UniRule"/>
</dbReference>
<comment type="catalytic activity">
    <reaction evidence="7 8">
        <text>dTMP + ATP = dTDP + ADP</text>
        <dbReference type="Rhea" id="RHEA:13517"/>
        <dbReference type="ChEBI" id="CHEBI:30616"/>
        <dbReference type="ChEBI" id="CHEBI:58369"/>
        <dbReference type="ChEBI" id="CHEBI:63528"/>
        <dbReference type="ChEBI" id="CHEBI:456216"/>
        <dbReference type="EC" id="2.7.4.9"/>
    </reaction>
</comment>
<reference evidence="10" key="1">
    <citation type="journal article" date="2020" name="mSystems">
        <title>Genome- and Community-Level Interaction Insights into Carbon Utilization and Element Cycling Functions of Hydrothermarchaeota in Hydrothermal Sediment.</title>
        <authorList>
            <person name="Zhou Z."/>
            <person name="Liu Y."/>
            <person name="Xu W."/>
            <person name="Pan J."/>
            <person name="Luo Z.H."/>
            <person name="Li M."/>
        </authorList>
    </citation>
    <scope>NUCLEOTIDE SEQUENCE [LARGE SCALE GENOMIC DNA]</scope>
    <source>
        <strain evidence="10">SpSt-110</strain>
    </source>
</reference>
<evidence type="ECO:0000256" key="6">
    <source>
        <dbReference type="ARBA" id="ARBA00022840"/>
    </source>
</evidence>
<dbReference type="AlphaFoldDB" id="A0A7J3XXM4"/>
<accession>A0A7J3XXM4</accession>
<sequence length="202" mass="23213">MLKSSTSSRGLFIVLEGLDGSGKTSIALALVDKLNSLGFKALYTYEPYDSPVVRIVKNEYSDIRDAYIDALTYALDRLIHWRKIIEPALREKSIVVSDRYFYSSVAYQTASGAPYEWVLEVNKHAPRPDLAIYLDVEPERGLARKRGLTSRFPEYERLDFLVKVREVYLRMVREGLLTLVDSNRGLSEVFDDVWNTVRRLLP</sequence>
<dbReference type="PANTHER" id="PTHR10344">
    <property type="entry name" value="THYMIDYLATE KINASE"/>
    <property type="match status" value="1"/>
</dbReference>
<comment type="caution">
    <text evidence="10">The sequence shown here is derived from an EMBL/GenBank/DDBJ whole genome shotgun (WGS) entry which is preliminary data.</text>
</comment>
<dbReference type="GO" id="GO:0005737">
    <property type="term" value="C:cytoplasm"/>
    <property type="evidence" value="ECO:0007669"/>
    <property type="project" value="TreeGrafter"/>
</dbReference>
<dbReference type="InterPro" id="IPR027417">
    <property type="entry name" value="P-loop_NTPase"/>
</dbReference>
<dbReference type="InterPro" id="IPR018094">
    <property type="entry name" value="Thymidylate_kinase"/>
</dbReference>
<dbReference type="PANTHER" id="PTHR10344:SF4">
    <property type="entry name" value="UMP-CMP KINASE 2, MITOCHONDRIAL"/>
    <property type="match status" value="1"/>
</dbReference>
<feature type="binding site" evidence="8">
    <location>
        <begin position="17"/>
        <end position="24"/>
    </location>
    <ligand>
        <name>ATP</name>
        <dbReference type="ChEBI" id="CHEBI:30616"/>
    </ligand>
</feature>
<dbReference type="Pfam" id="PF02223">
    <property type="entry name" value="Thymidylate_kin"/>
    <property type="match status" value="1"/>
</dbReference>
<evidence type="ECO:0000256" key="5">
    <source>
        <dbReference type="ARBA" id="ARBA00022777"/>
    </source>
</evidence>
<dbReference type="PROSITE" id="PS01331">
    <property type="entry name" value="THYMIDYLATE_KINASE"/>
    <property type="match status" value="1"/>
</dbReference>
<evidence type="ECO:0000256" key="8">
    <source>
        <dbReference type="HAMAP-Rule" id="MF_00165"/>
    </source>
</evidence>
<keyword evidence="5 8" id="KW-0418">Kinase</keyword>
<name>A0A7J3XXM4_9CREN</name>
<dbReference type="HAMAP" id="MF_00165">
    <property type="entry name" value="Thymidylate_kinase"/>
    <property type="match status" value="1"/>
</dbReference>
<evidence type="ECO:0000256" key="3">
    <source>
        <dbReference type="ARBA" id="ARBA00022727"/>
    </source>
</evidence>
<gene>
    <name evidence="8 10" type="primary">tmk</name>
    <name evidence="10" type="ORF">ENM60_01590</name>
</gene>
<feature type="domain" description="Thymidylate kinase-like" evidence="9">
    <location>
        <begin position="15"/>
        <end position="192"/>
    </location>
</feature>
<protein>
    <recommendedName>
        <fullName evidence="8">Probable thymidylate kinase</fullName>
        <ecNumber evidence="8">2.7.4.9</ecNumber>
    </recommendedName>
    <alternativeName>
        <fullName evidence="8">dTMP kinase</fullName>
    </alternativeName>
</protein>
<dbReference type="NCBIfam" id="TIGR00041">
    <property type="entry name" value="DTMP_kinase"/>
    <property type="match status" value="1"/>
</dbReference>
<keyword evidence="3 8" id="KW-0545">Nucleotide biosynthesis</keyword>
<evidence type="ECO:0000256" key="7">
    <source>
        <dbReference type="ARBA" id="ARBA00048743"/>
    </source>
</evidence>
<dbReference type="InterPro" id="IPR039430">
    <property type="entry name" value="Thymidylate_kin-like_dom"/>
</dbReference>
<keyword evidence="6 8" id="KW-0067">ATP-binding</keyword>
<dbReference type="InterPro" id="IPR018095">
    <property type="entry name" value="Thymidylate_kin_CS"/>
</dbReference>
<evidence type="ECO:0000256" key="1">
    <source>
        <dbReference type="ARBA" id="ARBA00009776"/>
    </source>
</evidence>
<proteinExistence type="inferred from homology"/>
<comment type="similarity">
    <text evidence="1 8">Belongs to the thymidylate kinase family.</text>
</comment>